<dbReference type="SMART" id="SM00589">
    <property type="entry name" value="PRY"/>
    <property type="match status" value="1"/>
</dbReference>
<dbReference type="Pfam" id="PF00622">
    <property type="entry name" value="SPRY"/>
    <property type="match status" value="1"/>
</dbReference>
<dbReference type="Proteomes" id="UP001652624">
    <property type="component" value="Chromosome 2"/>
</dbReference>
<reference evidence="9" key="1">
    <citation type="submission" date="2025-05" db="UniProtKB">
        <authorList>
            <consortium name="RefSeq"/>
        </authorList>
    </citation>
    <scope>NUCLEOTIDE SEQUENCE [LARGE SCALE GENOMIC DNA]</scope>
</reference>
<keyword evidence="1" id="KW-0479">Metal-binding</keyword>
<dbReference type="PROSITE" id="PS50089">
    <property type="entry name" value="ZF_RING_2"/>
    <property type="match status" value="1"/>
</dbReference>
<dbReference type="PROSITE" id="PS50188">
    <property type="entry name" value="B302_SPRY"/>
    <property type="match status" value="1"/>
</dbReference>
<evidence type="ECO:0000259" key="8">
    <source>
        <dbReference type="PROSITE" id="PS50188"/>
    </source>
</evidence>
<dbReference type="InterPro" id="IPR000315">
    <property type="entry name" value="Znf_B-box"/>
</dbReference>
<evidence type="ECO:0000256" key="4">
    <source>
        <dbReference type="PROSITE-ProRule" id="PRU00024"/>
    </source>
</evidence>
<dbReference type="Pfam" id="PF13765">
    <property type="entry name" value="PRY"/>
    <property type="match status" value="1"/>
</dbReference>
<feature type="domain" description="B30.2/SPRY" evidence="8">
    <location>
        <begin position="277"/>
        <end position="459"/>
    </location>
</feature>
<dbReference type="InterPro" id="IPR003877">
    <property type="entry name" value="SPRY_dom"/>
</dbReference>
<dbReference type="Pfam" id="PF00643">
    <property type="entry name" value="zf-B_box"/>
    <property type="match status" value="1"/>
</dbReference>
<dbReference type="CDD" id="cd14686">
    <property type="entry name" value="bZIP"/>
    <property type="match status" value="1"/>
</dbReference>
<dbReference type="InterPro" id="IPR001841">
    <property type="entry name" value="Znf_RING"/>
</dbReference>
<dbReference type="RefSeq" id="XP_060027768.1">
    <property type="nucleotide sequence ID" value="XM_060171785.1"/>
</dbReference>
<dbReference type="InterPro" id="IPR006574">
    <property type="entry name" value="PRY"/>
</dbReference>
<evidence type="ECO:0000259" key="7">
    <source>
        <dbReference type="PROSITE" id="PS50119"/>
    </source>
</evidence>
<dbReference type="SUPFAM" id="SSF57850">
    <property type="entry name" value="RING/U-box"/>
    <property type="match status" value="1"/>
</dbReference>
<dbReference type="InterPro" id="IPR043136">
    <property type="entry name" value="B30.2/SPRY_sf"/>
</dbReference>
<dbReference type="Pfam" id="PF15227">
    <property type="entry name" value="zf-C3HC4_4"/>
    <property type="match status" value="1"/>
</dbReference>
<dbReference type="Gene3D" id="3.30.160.60">
    <property type="entry name" value="Classic Zinc Finger"/>
    <property type="match status" value="1"/>
</dbReference>
<dbReference type="PRINTS" id="PR01407">
    <property type="entry name" value="BUTYPHLNCDUF"/>
</dbReference>
<gene>
    <name evidence="10" type="primary">LOC103128248</name>
</gene>
<dbReference type="SUPFAM" id="SSF49899">
    <property type="entry name" value="Concanavalin A-like lectins/glucanases"/>
    <property type="match status" value="1"/>
</dbReference>
<dbReference type="Gene3D" id="2.60.120.920">
    <property type="match status" value="1"/>
</dbReference>
<accession>A0ABM3VTW2</accession>
<dbReference type="InterPro" id="IPR013083">
    <property type="entry name" value="Znf_RING/FYVE/PHD"/>
</dbReference>
<name>A0ABM3VTW2_ERIEU</name>
<proteinExistence type="predicted"/>
<dbReference type="InterPro" id="IPR050143">
    <property type="entry name" value="TRIM/RBCC"/>
</dbReference>
<dbReference type="SMART" id="SM00184">
    <property type="entry name" value="RING"/>
    <property type="match status" value="1"/>
</dbReference>
<dbReference type="PANTHER" id="PTHR24103">
    <property type="entry name" value="E3 UBIQUITIN-PROTEIN LIGASE TRIM"/>
    <property type="match status" value="1"/>
</dbReference>
<keyword evidence="3" id="KW-0862">Zinc</keyword>
<evidence type="ECO:0000259" key="6">
    <source>
        <dbReference type="PROSITE" id="PS50089"/>
    </source>
</evidence>
<evidence type="ECO:0000313" key="9">
    <source>
        <dbReference type="Proteomes" id="UP001652624"/>
    </source>
</evidence>
<dbReference type="InterPro" id="IPR001870">
    <property type="entry name" value="B30.2/SPRY"/>
</dbReference>
<organism evidence="9 10">
    <name type="scientific">Erinaceus europaeus</name>
    <name type="common">Western European hedgehog</name>
    <dbReference type="NCBI Taxonomy" id="9365"/>
    <lineage>
        <taxon>Eukaryota</taxon>
        <taxon>Metazoa</taxon>
        <taxon>Chordata</taxon>
        <taxon>Craniata</taxon>
        <taxon>Vertebrata</taxon>
        <taxon>Euteleostomi</taxon>
        <taxon>Mammalia</taxon>
        <taxon>Eutheria</taxon>
        <taxon>Laurasiatheria</taxon>
        <taxon>Eulipotyphla</taxon>
        <taxon>Erinaceidae</taxon>
        <taxon>Erinaceinae</taxon>
        <taxon>Erinaceus</taxon>
    </lineage>
</organism>
<keyword evidence="2 4" id="KW-0863">Zinc-finger</keyword>
<evidence type="ECO:0000313" key="10">
    <source>
        <dbReference type="RefSeq" id="XP_060027768.1"/>
    </source>
</evidence>
<dbReference type="SMART" id="SM00336">
    <property type="entry name" value="BBOX"/>
    <property type="match status" value="1"/>
</dbReference>
<sequence>MAQEGLLEELRAEVSCPVCLDLLTDPVTLDCGHHCCASCLQQRWQDLLDIFPCPVCQHHCAHRELQKNSQLSTLADMVKQLPSSGSKRKQQEQPLCEQHQQVLSLFCEQDLQLVCVQCRVSCEQQGHPVTPTEEAAAQHRKKLKSHLQTLSKQLEDARQRVELQIKENQELRDKVDIERTLLHWEFQNYELFLKKSQRIYDHRLLDEISTINQMIIDNRDQASAFGSSVKTLLRDLTDMSVQTDLQLLLRARRLQHLLSSCEELEVPEILDYTCKEEMPRLPSHYIGLLDASKFQVDLTLDPETAQHNLIISDDRKNVLFGGELMVSTPTPSPKAFTSHIAVLSSEGFEAGRHFWVVEITGTGVCSLGVCKESFPRQVLMPQVPSNGCWQIQQSFRTHFNSDTTIVTIGIFLDYELGEICFYDISKMSPICKLVDTFTEKLIPYFAIEPSSRSVMMTMS</sequence>
<dbReference type="Gene3D" id="3.30.40.10">
    <property type="entry name" value="Zinc/RING finger domain, C3HC4 (zinc finger)"/>
    <property type="match status" value="1"/>
</dbReference>
<evidence type="ECO:0000256" key="3">
    <source>
        <dbReference type="ARBA" id="ARBA00022833"/>
    </source>
</evidence>
<feature type="coiled-coil region" evidence="5">
    <location>
        <begin position="140"/>
        <end position="174"/>
    </location>
</feature>
<evidence type="ECO:0000256" key="2">
    <source>
        <dbReference type="ARBA" id="ARBA00022771"/>
    </source>
</evidence>
<evidence type="ECO:0000256" key="1">
    <source>
        <dbReference type="ARBA" id="ARBA00022723"/>
    </source>
</evidence>
<reference evidence="10" key="2">
    <citation type="submission" date="2025-08" db="UniProtKB">
        <authorList>
            <consortium name="RefSeq"/>
        </authorList>
    </citation>
    <scope>IDENTIFICATION</scope>
</reference>
<protein>
    <submittedName>
        <fullName evidence="10">Tripartite motif-containing protein 75-like</fullName>
    </submittedName>
</protein>
<feature type="domain" description="RING-type" evidence="6">
    <location>
        <begin position="16"/>
        <end position="57"/>
    </location>
</feature>
<dbReference type="InterPro" id="IPR003879">
    <property type="entry name" value="Butyrophylin_SPRY"/>
</dbReference>
<dbReference type="GeneID" id="103128248"/>
<dbReference type="InterPro" id="IPR013320">
    <property type="entry name" value="ConA-like_dom_sf"/>
</dbReference>
<dbReference type="PROSITE" id="PS50119">
    <property type="entry name" value="ZF_BBOX"/>
    <property type="match status" value="1"/>
</dbReference>
<evidence type="ECO:0000256" key="5">
    <source>
        <dbReference type="SAM" id="Coils"/>
    </source>
</evidence>
<keyword evidence="5" id="KW-0175">Coiled coil</keyword>
<keyword evidence="9" id="KW-1185">Reference proteome</keyword>
<dbReference type="SUPFAM" id="SSF57845">
    <property type="entry name" value="B-box zinc-binding domain"/>
    <property type="match status" value="1"/>
</dbReference>
<feature type="domain" description="B box-type" evidence="7">
    <location>
        <begin position="91"/>
        <end position="132"/>
    </location>
</feature>